<dbReference type="OrthoDB" id="8910937at2"/>
<organism evidence="1 2">
    <name type="scientific">Paraburkholderia fungorum</name>
    <dbReference type="NCBI Taxonomy" id="134537"/>
    <lineage>
        <taxon>Bacteria</taxon>
        <taxon>Pseudomonadati</taxon>
        <taxon>Pseudomonadota</taxon>
        <taxon>Betaproteobacteria</taxon>
        <taxon>Burkholderiales</taxon>
        <taxon>Burkholderiaceae</taxon>
        <taxon>Paraburkholderia</taxon>
    </lineage>
</organism>
<evidence type="ECO:0000313" key="2">
    <source>
        <dbReference type="Proteomes" id="UP000183487"/>
    </source>
</evidence>
<name>A0A1H0Z6B6_9BURK</name>
<sequence>METTLELLQARYGAVMTLEQLAQTLSRKPEGLRMALLSSNEAWAVSLNASKRYIGRRMYFSTELVAELLSGRRISGETE</sequence>
<accession>A0A1H0Z6B6</accession>
<protein>
    <recommendedName>
        <fullName evidence="3">Plasmid-related protein</fullName>
    </recommendedName>
</protein>
<dbReference type="AlphaFoldDB" id="A0A1H0Z6B6"/>
<gene>
    <name evidence="1" type="ORF">SAMN05443245_0462</name>
</gene>
<dbReference type="Proteomes" id="UP000183487">
    <property type="component" value="Unassembled WGS sequence"/>
</dbReference>
<evidence type="ECO:0000313" key="1">
    <source>
        <dbReference type="EMBL" id="SDQ22671.1"/>
    </source>
</evidence>
<keyword evidence="2" id="KW-1185">Reference proteome</keyword>
<proteinExistence type="predicted"/>
<evidence type="ECO:0008006" key="3">
    <source>
        <dbReference type="Google" id="ProtNLM"/>
    </source>
</evidence>
<reference evidence="2" key="1">
    <citation type="submission" date="2016-10" db="EMBL/GenBank/DDBJ databases">
        <authorList>
            <person name="Varghese N."/>
            <person name="Submissions S."/>
        </authorList>
    </citation>
    <scope>NUCLEOTIDE SEQUENCE [LARGE SCALE GENOMIC DNA]</scope>
    <source>
        <strain evidence="2">GAS106B</strain>
    </source>
</reference>
<dbReference type="EMBL" id="FNKP01000001">
    <property type="protein sequence ID" value="SDQ22671.1"/>
    <property type="molecule type" value="Genomic_DNA"/>
</dbReference>